<keyword evidence="3" id="KW-1185">Reference proteome</keyword>
<evidence type="ECO:0000259" key="1">
    <source>
        <dbReference type="Pfam" id="PF07566"/>
    </source>
</evidence>
<accession>A0A2T3HS03</accession>
<dbReference type="RefSeq" id="WP_107213682.1">
    <property type="nucleotide sequence ID" value="NZ_KZ686268.1"/>
</dbReference>
<dbReference type="AlphaFoldDB" id="A0A2T3HS03"/>
<evidence type="ECO:0000313" key="2">
    <source>
        <dbReference type="EMBL" id="PST85183.1"/>
    </source>
</evidence>
<dbReference type="OrthoDB" id="850243at2"/>
<protein>
    <submittedName>
        <fullName evidence="2">DUF1543 domain-containing protein</fullName>
    </submittedName>
</protein>
<gene>
    <name evidence="2" type="ORF">C7T94_03505</name>
</gene>
<feature type="domain" description="DUF1543" evidence="1">
    <location>
        <begin position="17"/>
        <end position="66"/>
    </location>
</feature>
<organism evidence="2 3">
    <name type="scientific">Pedobacter yulinensis</name>
    <dbReference type="NCBI Taxonomy" id="2126353"/>
    <lineage>
        <taxon>Bacteria</taxon>
        <taxon>Pseudomonadati</taxon>
        <taxon>Bacteroidota</taxon>
        <taxon>Sphingobacteriia</taxon>
        <taxon>Sphingobacteriales</taxon>
        <taxon>Sphingobacteriaceae</taxon>
        <taxon>Pedobacter</taxon>
    </lineage>
</organism>
<name>A0A2T3HS03_9SPHI</name>
<dbReference type="EMBL" id="PYLS01000001">
    <property type="protein sequence ID" value="PST85183.1"/>
    <property type="molecule type" value="Genomic_DNA"/>
</dbReference>
<sequence>MENKLFMVLLGCKPAGRHTEQHDIFFGAAPALAALIPAIKRFWPGAGSIHLDGWRFVTQVDGYCIAVKPGRHKAAGGPALYFLNLGGYKPGELEEFHYKFLTVAASKAEATARAKQTLFYKHTGFGTEAVSHIDDKYGLDVDDIYDIEELLPADRDFHLEITKQPGAEDELHLGYFPLKSIQ</sequence>
<dbReference type="Gene3D" id="3.10.20.10">
    <property type="match status" value="2"/>
</dbReference>
<proteinExistence type="predicted"/>
<dbReference type="Pfam" id="PF07566">
    <property type="entry name" value="DUF1543"/>
    <property type="match status" value="1"/>
</dbReference>
<dbReference type="Proteomes" id="UP000240912">
    <property type="component" value="Unassembled WGS sequence"/>
</dbReference>
<dbReference type="InterPro" id="IPR011440">
    <property type="entry name" value="DUF1543"/>
</dbReference>
<reference evidence="2 3" key="1">
    <citation type="submission" date="2018-03" db="EMBL/GenBank/DDBJ databases">
        <authorList>
            <person name="Keele B.F."/>
        </authorList>
    </citation>
    <scope>NUCLEOTIDE SEQUENCE [LARGE SCALE GENOMIC DNA]</scope>
    <source>
        <strain evidence="2 3">YL28-9</strain>
    </source>
</reference>
<evidence type="ECO:0000313" key="3">
    <source>
        <dbReference type="Proteomes" id="UP000240912"/>
    </source>
</evidence>
<comment type="caution">
    <text evidence="2">The sequence shown here is derived from an EMBL/GenBank/DDBJ whole genome shotgun (WGS) entry which is preliminary data.</text>
</comment>